<organism evidence="4">
    <name type="scientific">Tanacetum cinerariifolium</name>
    <name type="common">Dalmatian daisy</name>
    <name type="synonym">Chrysanthemum cinerariifolium</name>
    <dbReference type="NCBI Taxonomy" id="118510"/>
    <lineage>
        <taxon>Eukaryota</taxon>
        <taxon>Viridiplantae</taxon>
        <taxon>Streptophyta</taxon>
        <taxon>Embryophyta</taxon>
        <taxon>Tracheophyta</taxon>
        <taxon>Spermatophyta</taxon>
        <taxon>Magnoliopsida</taxon>
        <taxon>eudicotyledons</taxon>
        <taxon>Gunneridae</taxon>
        <taxon>Pentapetalae</taxon>
        <taxon>asterids</taxon>
        <taxon>campanulids</taxon>
        <taxon>Asterales</taxon>
        <taxon>Asteraceae</taxon>
        <taxon>Asteroideae</taxon>
        <taxon>Anthemideae</taxon>
        <taxon>Anthemidinae</taxon>
        <taxon>Tanacetum</taxon>
    </lineage>
</organism>
<dbReference type="GO" id="GO:0003964">
    <property type="term" value="F:RNA-directed DNA polymerase activity"/>
    <property type="evidence" value="ECO:0007669"/>
    <property type="project" value="UniProtKB-KW"/>
</dbReference>
<feature type="compositionally biased region" description="Basic residues" evidence="2">
    <location>
        <begin position="1020"/>
        <end position="1029"/>
    </location>
</feature>
<feature type="region of interest" description="Disordered" evidence="2">
    <location>
        <begin position="1408"/>
        <end position="1436"/>
    </location>
</feature>
<accession>A0A699GGX6</accession>
<feature type="compositionally biased region" description="Polar residues" evidence="2">
    <location>
        <begin position="440"/>
        <end position="456"/>
    </location>
</feature>
<evidence type="ECO:0000313" key="4">
    <source>
        <dbReference type="EMBL" id="GEU28880.1"/>
    </source>
</evidence>
<proteinExistence type="predicted"/>
<feature type="compositionally biased region" description="Basic and acidic residues" evidence="2">
    <location>
        <begin position="1001"/>
        <end position="1019"/>
    </location>
</feature>
<feature type="coiled-coil region" evidence="1">
    <location>
        <begin position="178"/>
        <end position="205"/>
    </location>
</feature>
<feature type="region of interest" description="Disordered" evidence="2">
    <location>
        <begin position="434"/>
        <end position="466"/>
    </location>
</feature>
<reference evidence="4" key="1">
    <citation type="journal article" date="2019" name="Sci. Rep.">
        <title>Draft genome of Tanacetum cinerariifolium, the natural source of mosquito coil.</title>
        <authorList>
            <person name="Yamashiro T."/>
            <person name="Shiraishi A."/>
            <person name="Satake H."/>
            <person name="Nakayama K."/>
        </authorList>
    </citation>
    <scope>NUCLEOTIDE SEQUENCE</scope>
</reference>
<keyword evidence="4" id="KW-0808">Transferase</keyword>
<gene>
    <name evidence="4" type="ORF">Tci_000858</name>
</gene>
<feature type="domain" description="Reverse transcriptase Ty1/copia-type" evidence="3">
    <location>
        <begin position="1101"/>
        <end position="1158"/>
    </location>
</feature>
<feature type="compositionally biased region" description="Basic and acidic residues" evidence="2">
    <location>
        <begin position="1415"/>
        <end position="1424"/>
    </location>
</feature>
<dbReference type="Pfam" id="PF07727">
    <property type="entry name" value="RVT_2"/>
    <property type="match status" value="1"/>
</dbReference>
<protein>
    <submittedName>
        <fullName evidence="4">Reverse transcriptase</fullName>
    </submittedName>
</protein>
<evidence type="ECO:0000256" key="1">
    <source>
        <dbReference type="SAM" id="Coils"/>
    </source>
</evidence>
<evidence type="ECO:0000259" key="3">
    <source>
        <dbReference type="Pfam" id="PF07727"/>
    </source>
</evidence>
<dbReference type="InterPro" id="IPR013103">
    <property type="entry name" value="RVT_2"/>
</dbReference>
<name>A0A699GGX6_TANCI</name>
<keyword evidence="4" id="KW-0695">RNA-directed DNA polymerase</keyword>
<feature type="compositionally biased region" description="Basic and acidic residues" evidence="2">
    <location>
        <begin position="457"/>
        <end position="466"/>
    </location>
</feature>
<sequence>MGIFVLFQDNVFEDKRVMRCLDLKICAKDKKFSSIWAYTTMMLPRVRNQHREKRVHPVSFLDPLIMTAAVATMVVADIPAVPVPRAGNHLVHHTFLRILLLWELDAETLHQTYVPKLNVTNDFSLDDPESYCGAVDSLALHERDREIASLNAHLSLNEAEATEAIRLCGQITTVEVVKATRASELESLKEQNMALERQVAALKSADATRGAKLECLTTKTAKLTNDLSELDLSSDELSIKGSFLTAEMDSLVGQVFALDATCYELRTKVMVYKLFKEQIKRWILSRGLKFVVIKCLQLSEYLASLREAIDCAINKGMQDGLAADIDHEKARRSLDNAVAYSPSIEADFVFAINTIRDVDFPILSQLKAYKYGSMADIFDLLCLEGPVVELPRAIQLQPSPDKNFWRFGNGYNHGLTSSLFDKCAVERDAKNGNSFKHVVPTQSPTGPSRAQTTGHITNEEKEQKNNDVKARSMLLMALPNEHQLTFNQYKYAQSLFAAIEPRFGGNDATKKTQNTLLKQIINSSNEVNTIYGVSTASTPVGTSSTQINTANLSDATVYAFLSNQSNGSQLIHEDLEQIHENDLEEIYLKWKLAILSMRPKRTMNMEEASPKAMVAIDRISFDWSYMAKNEAPADMALTTFSNTCSKTYAEINMLKTGLEKIKQEKEGIQFEIEKFDNASKSLDKLIGSQINDNSKKGLGYHVVLPPPTGMFLPPLVDLSHTGLKEFKQSEFVGFSPNTSKTVCKNISDEIREVQKPHWNIVPRAILMKTDLRPLNTVRPVNTNHLKNTIYSAKPLPSFSRREPSTVTRPRVVNIAKPKVVNTARPSPAVVTAVSALKGHPQQVKEDQGYVDSGCSRHMTGNMSYLLDFTELNGGYVTFGVMVEESLILLRVPRKNNMYSVDMKNIVTKEILTCLIAKATHDESMLSHRRLGIRKEISVARNPQQNGIAERRNMTLIKANRVLIVKPYELFRGQSSQAYILMPLWNDALQIFDSSSNNSPDEGDKPTGTDRKKNYQEPKRNDKRKSHRVSSKGVRDLRAEFEQIYDREKEKSSNNTNHFHNISTHVNTASLSFGKAKKSSFWEATEYPDDPNMPQFVSNGCKSAFLYGTIKEEVYVCQPLGFEDPDHPDKVYKVVKALYGLHQAPRAWYETLAKYILDVKSACTLIETEKPLLKDPDGDDVDVYLYRYLKGKPHLGLCYLRDSPINLVAYSDSEYDGASLDRKSTTGGDAEGISMLPQLKVFEKLALIGESIRQETVVPQPSSPLSFRIADEAAFTSVDDRHGGAATTFASLDTGQGSEGLETELQQTRNVYGATFTKLIKKGRKISKISQDPIIKLVQQDANIERRYGQERKQEMEHDFDFDKAENITTADVLVSTLGTLIESEKPKKTKDQVEFDKEVSKQLQAQMDAEMEEANMIRRQKEDAASQAVLMQELED</sequence>
<evidence type="ECO:0000256" key="2">
    <source>
        <dbReference type="SAM" id="MobiDB-lite"/>
    </source>
</evidence>
<comment type="caution">
    <text evidence="4">The sequence shown here is derived from an EMBL/GenBank/DDBJ whole genome shotgun (WGS) entry which is preliminary data.</text>
</comment>
<keyword evidence="1" id="KW-0175">Coiled coil</keyword>
<feature type="region of interest" description="Disordered" evidence="2">
    <location>
        <begin position="994"/>
        <end position="1033"/>
    </location>
</feature>
<keyword evidence="4" id="KW-0548">Nucleotidyltransferase</keyword>
<dbReference type="EMBL" id="BKCJ010000027">
    <property type="protein sequence ID" value="GEU28880.1"/>
    <property type="molecule type" value="Genomic_DNA"/>
</dbReference>